<feature type="transmembrane region" description="Helical" evidence="12">
    <location>
        <begin position="336"/>
        <end position="356"/>
    </location>
</feature>
<organism evidence="14 15">
    <name type="scientific">Musca domestica</name>
    <name type="common">House fly</name>
    <dbReference type="NCBI Taxonomy" id="7370"/>
    <lineage>
        <taxon>Eukaryota</taxon>
        <taxon>Metazoa</taxon>
        <taxon>Ecdysozoa</taxon>
        <taxon>Arthropoda</taxon>
        <taxon>Hexapoda</taxon>
        <taxon>Insecta</taxon>
        <taxon>Pterygota</taxon>
        <taxon>Neoptera</taxon>
        <taxon>Endopterygota</taxon>
        <taxon>Diptera</taxon>
        <taxon>Brachycera</taxon>
        <taxon>Muscomorpha</taxon>
        <taxon>Muscoidea</taxon>
        <taxon>Muscidae</taxon>
        <taxon>Musca</taxon>
    </lineage>
</organism>
<dbReference type="Gene3D" id="1.20.1070.10">
    <property type="entry name" value="Rhodopsin 7-helix transmembrane proteins"/>
    <property type="match status" value="1"/>
</dbReference>
<dbReference type="InterPro" id="IPR017452">
    <property type="entry name" value="GPCR_Rhodpsn_7TM"/>
</dbReference>
<sequence>MSSSTATYDNNSDIGNVDDNMAEATDGFSSSMLTFAAIMTLLIMIIGIFGNFLTVAALIKCPKVRNVAAAFIMSLCIADLLFCALVLPFSAYRFIEGTWEPRDVLCKMIPFIQYGNIGVSLLCITMITINRYVMIAHHNSYGKIYKRHWIAAMMVFCWVFSYGMQLPTLVGAWGTFAYDPKLGTCSIREDDHGHSSKTTLFITAFVIPCLIIIACYTKIFWVVHKSEQRLKRHANKQNSIPNNLRPPPSVGSNVETGNLQSRVSSSSSFSTDVKQESVQKQPTTRIKDQREVRAKRNEWRITKMVLAIFLSFLICYLPITIAKVADRDVEHPNLQILSYIMLYMSACINPIIYVIMNKQYRKAYKTVIMCEPSRLLPFGKHGAGANGAGGSSAAEKWKDTGLSNNHSRTIVSQMSAADPANTSCSSSAQVPAMELTPSQRSSLVSDNTANTMDSTMTAQAVSVPTSIDSVNKEPLKNEMTPSTAPLSLHSITDTQNNNSNSNGNGIQRNGSNTAPLRPIKEINRIALVGGDIILEEEEEEDEEVAQTLAVQAQKAAIPAPHTEPLITAVVPPQAAATSSPASMTRPAPVYVNASVLHQKKNPSYGQNINVTPDSKNSNKQLLKL</sequence>
<dbReference type="OrthoDB" id="10044919at2759"/>
<evidence type="ECO:0000256" key="7">
    <source>
        <dbReference type="ARBA" id="ARBA00023136"/>
    </source>
</evidence>
<evidence type="ECO:0000256" key="2">
    <source>
        <dbReference type="ARBA" id="ARBA00010663"/>
    </source>
</evidence>
<feature type="transmembrane region" description="Helical" evidence="12">
    <location>
        <begin position="111"/>
        <end position="129"/>
    </location>
</feature>
<feature type="transmembrane region" description="Helical" evidence="12">
    <location>
        <begin position="304"/>
        <end position="324"/>
    </location>
</feature>
<accession>A0A9J7CNP7</accession>
<dbReference type="Pfam" id="PF00001">
    <property type="entry name" value="7tm_1"/>
    <property type="match status" value="1"/>
</dbReference>
<dbReference type="CDD" id="cd15210">
    <property type="entry name" value="7tmA_GPR84-like"/>
    <property type="match status" value="1"/>
</dbReference>
<evidence type="ECO:0000313" key="14">
    <source>
        <dbReference type="Proteomes" id="UP001652621"/>
    </source>
</evidence>
<feature type="region of interest" description="Disordered" evidence="11">
    <location>
        <begin position="234"/>
        <end position="289"/>
    </location>
</feature>
<keyword evidence="3" id="KW-1003">Cell membrane</keyword>
<evidence type="ECO:0000259" key="13">
    <source>
        <dbReference type="PROSITE" id="PS50262"/>
    </source>
</evidence>
<evidence type="ECO:0000256" key="11">
    <source>
        <dbReference type="SAM" id="MobiDB-lite"/>
    </source>
</evidence>
<evidence type="ECO:0000256" key="8">
    <source>
        <dbReference type="ARBA" id="ARBA00023170"/>
    </source>
</evidence>
<dbReference type="RefSeq" id="XP_011291038.2">
    <property type="nucleotide sequence ID" value="XM_011292736.3"/>
</dbReference>
<dbReference type="PROSITE" id="PS50262">
    <property type="entry name" value="G_PROTEIN_RECEP_F1_2"/>
    <property type="match status" value="1"/>
</dbReference>
<evidence type="ECO:0000313" key="16">
    <source>
        <dbReference type="RefSeq" id="XP_011291038.2"/>
    </source>
</evidence>
<comment type="subcellular location">
    <subcellularLocation>
        <location evidence="1">Cell membrane</location>
        <topology evidence="1">Multi-pass membrane protein</topology>
    </subcellularLocation>
</comment>
<dbReference type="PROSITE" id="PS00237">
    <property type="entry name" value="G_PROTEIN_RECEP_F1_1"/>
    <property type="match status" value="1"/>
</dbReference>
<feature type="transmembrane region" description="Helical" evidence="12">
    <location>
        <begin position="71"/>
        <end position="91"/>
    </location>
</feature>
<evidence type="ECO:0000256" key="5">
    <source>
        <dbReference type="ARBA" id="ARBA00022989"/>
    </source>
</evidence>
<keyword evidence="8 10" id="KW-0675">Receptor</keyword>
<evidence type="ECO:0000256" key="9">
    <source>
        <dbReference type="ARBA" id="ARBA00023224"/>
    </source>
</evidence>
<evidence type="ECO:0000256" key="10">
    <source>
        <dbReference type="RuleBase" id="RU000688"/>
    </source>
</evidence>
<feature type="region of interest" description="Disordered" evidence="11">
    <location>
        <begin position="472"/>
        <end position="515"/>
    </location>
</feature>
<dbReference type="Proteomes" id="UP001652621">
    <property type="component" value="Unplaced"/>
</dbReference>
<evidence type="ECO:0000256" key="3">
    <source>
        <dbReference type="ARBA" id="ARBA00022475"/>
    </source>
</evidence>
<dbReference type="eggNOG" id="KOG3656">
    <property type="taxonomic scope" value="Eukaryota"/>
</dbReference>
<keyword evidence="5 12" id="KW-1133">Transmembrane helix</keyword>
<protein>
    <submittedName>
        <fullName evidence="15 16">G-protein coupled receptor moody</fullName>
    </submittedName>
</protein>
<dbReference type="VEuPathDB" id="VectorBase:MDOMA2_003225"/>
<feature type="transmembrane region" description="Helical" evidence="12">
    <location>
        <begin position="149"/>
        <end position="173"/>
    </location>
</feature>
<dbReference type="InterPro" id="IPR000276">
    <property type="entry name" value="GPCR_Rhodpsn"/>
</dbReference>
<dbReference type="RefSeq" id="XP_005179965.2">
    <property type="nucleotide sequence ID" value="XM_005179908.4"/>
</dbReference>
<feature type="domain" description="G-protein coupled receptors family 1 profile" evidence="13">
    <location>
        <begin position="50"/>
        <end position="353"/>
    </location>
</feature>
<feature type="region of interest" description="Disordered" evidence="11">
    <location>
        <begin position="601"/>
        <end position="624"/>
    </location>
</feature>
<keyword evidence="9 10" id="KW-0807">Transducer</keyword>
<evidence type="ECO:0000256" key="1">
    <source>
        <dbReference type="ARBA" id="ARBA00004651"/>
    </source>
</evidence>
<name>A0A9J7CNP7_MUSDO</name>
<keyword evidence="6 10" id="KW-0297">G-protein coupled receptor</keyword>
<feature type="compositionally biased region" description="Polar residues" evidence="11">
    <location>
        <begin position="250"/>
        <end position="260"/>
    </location>
</feature>
<reference evidence="15 16" key="1">
    <citation type="submission" date="2025-05" db="UniProtKB">
        <authorList>
            <consortium name="RefSeq"/>
        </authorList>
    </citation>
    <scope>IDENTIFICATION</scope>
    <source>
        <strain evidence="15 16">Aabys</strain>
        <tissue evidence="15 16">Whole body</tissue>
    </source>
</reference>
<feature type="compositionally biased region" description="Polar residues" evidence="11">
    <location>
        <begin position="479"/>
        <end position="495"/>
    </location>
</feature>
<feature type="compositionally biased region" description="Low complexity" evidence="11">
    <location>
        <begin position="261"/>
        <end position="270"/>
    </location>
</feature>
<comment type="similarity">
    <text evidence="2 10">Belongs to the G-protein coupled receptor 1 family.</text>
</comment>
<keyword evidence="7 12" id="KW-0472">Membrane</keyword>
<proteinExistence type="inferred from homology"/>
<feature type="transmembrane region" description="Helical" evidence="12">
    <location>
        <begin position="35"/>
        <end position="59"/>
    </location>
</feature>
<gene>
    <name evidence="15 16" type="primary">LOC101888758</name>
</gene>
<evidence type="ECO:0000256" key="4">
    <source>
        <dbReference type="ARBA" id="ARBA00022692"/>
    </source>
</evidence>
<dbReference type="GeneID" id="101888758"/>
<keyword evidence="4 10" id="KW-0812">Transmembrane</keyword>
<dbReference type="STRING" id="7370.A0A1I8M5H3"/>
<evidence type="ECO:0000256" key="6">
    <source>
        <dbReference type="ARBA" id="ARBA00023040"/>
    </source>
</evidence>
<dbReference type="PRINTS" id="PR00237">
    <property type="entry name" value="GPCRRHODOPSN"/>
</dbReference>
<evidence type="ECO:0000256" key="12">
    <source>
        <dbReference type="SAM" id="Phobius"/>
    </source>
</evidence>
<dbReference type="VEuPathDB" id="VectorBase:MDOA001450"/>
<dbReference type="PANTHER" id="PTHR24228:SF63">
    <property type="entry name" value="G-PROTEIN COUPLED RECEPTOR MOODY"/>
    <property type="match status" value="1"/>
</dbReference>
<dbReference type="SMART" id="SM01381">
    <property type="entry name" value="7TM_GPCR_Srsx"/>
    <property type="match status" value="1"/>
</dbReference>
<evidence type="ECO:0000313" key="15">
    <source>
        <dbReference type="RefSeq" id="XP_005179965.2"/>
    </source>
</evidence>
<dbReference type="SUPFAM" id="SSF81321">
    <property type="entry name" value="Family A G protein-coupled receptor-like"/>
    <property type="match status" value="1"/>
</dbReference>
<feature type="transmembrane region" description="Helical" evidence="12">
    <location>
        <begin position="200"/>
        <end position="223"/>
    </location>
</feature>
<keyword evidence="14" id="KW-1185">Reference proteome</keyword>
<dbReference type="PANTHER" id="PTHR24228">
    <property type="entry name" value="B2 BRADYKININ RECEPTOR/ANGIOTENSIN II RECEPTOR"/>
    <property type="match status" value="1"/>
</dbReference>
<feature type="compositionally biased region" description="Low complexity" evidence="11">
    <location>
        <begin position="496"/>
        <end position="512"/>
    </location>
</feature>